<comment type="caution">
    <text evidence="7">The sequence shown here is derived from an EMBL/GenBank/DDBJ whole genome shotgun (WGS) entry which is preliminary data.</text>
</comment>
<accession>A0A0A0BGM0</accession>
<dbReference type="PANTHER" id="PTHR22550">
    <property type="entry name" value="SPORE GERMINATION PROTEIN"/>
    <property type="match status" value="1"/>
</dbReference>
<evidence type="ECO:0000256" key="2">
    <source>
        <dbReference type="ARBA" id="ARBA00022692"/>
    </source>
</evidence>
<dbReference type="InterPro" id="IPR050768">
    <property type="entry name" value="UPF0353/GerABKA_families"/>
</dbReference>
<organism evidence="7 8">
    <name type="scientific">Methylophaga thiooxydans</name>
    <dbReference type="NCBI Taxonomy" id="392484"/>
    <lineage>
        <taxon>Bacteria</taxon>
        <taxon>Pseudomonadati</taxon>
        <taxon>Pseudomonadota</taxon>
        <taxon>Gammaproteobacteria</taxon>
        <taxon>Thiotrichales</taxon>
        <taxon>Piscirickettsiaceae</taxon>
        <taxon>Methylophaga</taxon>
    </lineage>
</organism>
<evidence type="ECO:0000256" key="1">
    <source>
        <dbReference type="ARBA" id="ARBA00022475"/>
    </source>
</evidence>
<dbReference type="EMBL" id="JRQD01000003">
    <property type="protein sequence ID" value="KGM07040.1"/>
    <property type="molecule type" value="Genomic_DNA"/>
</dbReference>
<keyword evidence="3 5" id="KW-1133">Transmembrane helix</keyword>
<dbReference type="PROSITE" id="PS50234">
    <property type="entry name" value="VWFA"/>
    <property type="match status" value="1"/>
</dbReference>
<feature type="transmembrane region" description="Helical" evidence="5">
    <location>
        <begin position="310"/>
        <end position="331"/>
    </location>
</feature>
<keyword evidence="2 5" id="KW-0812">Transmembrane</keyword>
<proteinExistence type="predicted"/>
<dbReference type="InterPro" id="IPR036465">
    <property type="entry name" value="vWFA_dom_sf"/>
</dbReference>
<dbReference type="CDD" id="cd00198">
    <property type="entry name" value="vWFA"/>
    <property type="match status" value="1"/>
</dbReference>
<feature type="transmembrane region" description="Helical" evidence="5">
    <location>
        <begin position="12"/>
        <end position="27"/>
    </location>
</feature>
<keyword evidence="4 5" id="KW-0472">Membrane</keyword>
<dbReference type="Gene3D" id="3.40.50.410">
    <property type="entry name" value="von Willebrand factor, type A domain"/>
    <property type="match status" value="1"/>
</dbReference>
<dbReference type="AlphaFoldDB" id="A0A0A0BGM0"/>
<evidence type="ECO:0000256" key="4">
    <source>
        <dbReference type="ARBA" id="ARBA00023136"/>
    </source>
</evidence>
<evidence type="ECO:0000313" key="8">
    <source>
        <dbReference type="Proteomes" id="UP000029999"/>
    </source>
</evidence>
<feature type="domain" description="VWFA" evidence="6">
    <location>
        <begin position="85"/>
        <end position="288"/>
    </location>
</feature>
<dbReference type="STRING" id="392484.LP43_1540"/>
<reference evidence="7 8" key="1">
    <citation type="submission" date="2014-09" db="EMBL/GenBank/DDBJ databases">
        <authorList>
            <person name="Grob C."/>
            <person name="Taubert M."/>
            <person name="Howat A.M."/>
            <person name="Burns O.J."/>
            <person name="Dixon J.L."/>
            <person name="Chen Y."/>
            <person name="Murrell J.C."/>
        </authorList>
    </citation>
    <scope>NUCLEOTIDE SEQUENCE [LARGE SCALE GENOMIC DNA]</scope>
    <source>
        <strain evidence="7">L4</strain>
    </source>
</reference>
<feature type="transmembrane region" description="Helical" evidence="5">
    <location>
        <begin position="47"/>
        <end position="69"/>
    </location>
</feature>
<dbReference type="PANTHER" id="PTHR22550:SF5">
    <property type="entry name" value="LEUCINE ZIPPER PROTEIN 4"/>
    <property type="match status" value="1"/>
</dbReference>
<dbReference type="InterPro" id="IPR002035">
    <property type="entry name" value="VWF_A"/>
</dbReference>
<keyword evidence="1" id="KW-1003">Cell membrane</keyword>
<dbReference type="SMART" id="SM00327">
    <property type="entry name" value="VWA"/>
    <property type="match status" value="1"/>
</dbReference>
<dbReference type="Pfam" id="PF13519">
    <property type="entry name" value="VWA_2"/>
    <property type="match status" value="1"/>
</dbReference>
<evidence type="ECO:0000256" key="3">
    <source>
        <dbReference type="ARBA" id="ARBA00022989"/>
    </source>
</evidence>
<gene>
    <name evidence="7" type="primary">mxaC</name>
    <name evidence="7" type="ORF">LP43_1540</name>
</gene>
<dbReference type="SUPFAM" id="SSF53300">
    <property type="entry name" value="vWA-like"/>
    <property type="match status" value="1"/>
</dbReference>
<evidence type="ECO:0000259" key="6">
    <source>
        <dbReference type="PROSITE" id="PS50234"/>
    </source>
</evidence>
<sequence length="338" mass="37770">MTIFGLEWFQPWVLALLPLALLPWFNHNLDKTVAWVNLVPADPLSNVISLALKLLSSLVIMMLLLALAGPNVPEQKVERLGEGAEIVLLLDRSRSMDAPFAVKTQAAAVSVGGDNSKRSVARDYLTEFVKNRPDDRFGFVFFSTKAINLLPLTYDKESILATINANALGKGLSDTNMAEALVSSAGMFEGQTYRGSRIVLLVSDGGQQLSAEAKEQISRLYKEMNLSIYWIYLKSNQEMSLDEGEDDNLLWADIPERKLHKFFQSIGVPYRAFEAGSLEAFAEAMAEIDRQQYQTLIVEETLPHEPKSDLLLWIAMLAMLLLASSHLYTFWGVKKAHE</sequence>
<protein>
    <submittedName>
        <fullName evidence="7">MxaC protein</fullName>
    </submittedName>
</protein>
<name>A0A0A0BGM0_9GAMM</name>
<dbReference type="RefSeq" id="WP_036313908.1">
    <property type="nucleotide sequence ID" value="NZ_JRQD01000003.1"/>
</dbReference>
<evidence type="ECO:0000256" key="5">
    <source>
        <dbReference type="SAM" id="Phobius"/>
    </source>
</evidence>
<dbReference type="Proteomes" id="UP000029999">
    <property type="component" value="Unassembled WGS sequence"/>
</dbReference>
<evidence type="ECO:0000313" key="7">
    <source>
        <dbReference type="EMBL" id="KGM07040.1"/>
    </source>
</evidence>